<dbReference type="Pfam" id="PF00484">
    <property type="entry name" value="Pro_CA"/>
    <property type="match status" value="1"/>
</dbReference>
<keyword evidence="4 6" id="KW-0862">Zinc</keyword>
<evidence type="ECO:0000313" key="7">
    <source>
        <dbReference type="EMBL" id="UZG51263.1"/>
    </source>
</evidence>
<dbReference type="CDD" id="cd03379">
    <property type="entry name" value="beta_CA_cladeD"/>
    <property type="match status" value="1"/>
</dbReference>
<evidence type="ECO:0000256" key="3">
    <source>
        <dbReference type="ARBA" id="ARBA00022723"/>
    </source>
</evidence>
<comment type="similarity">
    <text evidence="1">Belongs to the beta-class carbonic anhydrase family.</text>
</comment>
<dbReference type="EC" id="4.2.1.1" evidence="2"/>
<comment type="cofactor">
    <cofactor evidence="6">
        <name>Zn(2+)</name>
        <dbReference type="ChEBI" id="CHEBI:29105"/>
    </cofactor>
    <text evidence="6">Binds 1 zinc ion per subunit.</text>
</comment>
<dbReference type="SUPFAM" id="SSF53056">
    <property type="entry name" value="beta-carbonic anhydrase, cab"/>
    <property type="match status" value="1"/>
</dbReference>
<feature type="binding site" evidence="6">
    <location>
        <position position="39"/>
    </location>
    <ligand>
        <name>Zn(2+)</name>
        <dbReference type="ChEBI" id="CHEBI:29105"/>
    </ligand>
</feature>
<reference evidence="7" key="1">
    <citation type="submission" date="2022-11" db="EMBL/GenBank/DDBJ databases">
        <title>Complete genome sequence of Veillonella rogosae KCOM 3468 isolated from human Subgingival dental plaque of Chronic peridontitis Lesion.</title>
        <authorList>
            <person name="Park S.-N."/>
            <person name="Lim Y.K."/>
            <person name="Kook J.-K."/>
        </authorList>
    </citation>
    <scope>NUCLEOTIDE SEQUENCE</scope>
    <source>
        <strain evidence="7">KCOM 3468</strain>
    </source>
</reference>
<dbReference type="InterPro" id="IPR036874">
    <property type="entry name" value="Carbonic_anhydrase_sf"/>
</dbReference>
<evidence type="ECO:0000256" key="2">
    <source>
        <dbReference type="ARBA" id="ARBA00012925"/>
    </source>
</evidence>
<feature type="binding site" evidence="6">
    <location>
        <position position="41"/>
    </location>
    <ligand>
        <name>Zn(2+)</name>
        <dbReference type="ChEBI" id="CHEBI:29105"/>
    </ligand>
</feature>
<name>A0AA46X6U0_9FIRM</name>
<protein>
    <recommendedName>
        <fullName evidence="2">carbonic anhydrase</fullName>
        <ecNumber evidence="2">4.2.1.1</ecNumber>
    </recommendedName>
</protein>
<dbReference type="KEGG" id="vrg:OKW85_01255"/>
<evidence type="ECO:0000256" key="5">
    <source>
        <dbReference type="ARBA" id="ARBA00048348"/>
    </source>
</evidence>
<dbReference type="AlphaFoldDB" id="A0AA46X6U0"/>
<gene>
    <name evidence="7" type="ORF">OKW85_01255</name>
</gene>
<dbReference type="EMBL" id="CP110418">
    <property type="protein sequence ID" value="UZG51263.1"/>
    <property type="molecule type" value="Genomic_DNA"/>
</dbReference>
<accession>A0AA46X6U0</accession>
<dbReference type="PANTHER" id="PTHR43175:SF3">
    <property type="entry name" value="CARBON DISULFIDE HYDROLASE"/>
    <property type="match status" value="1"/>
</dbReference>
<dbReference type="RefSeq" id="WP_265138429.1">
    <property type="nucleotide sequence ID" value="NZ_CP110418.1"/>
</dbReference>
<sequence length="181" mass="20301">MIDIAKIIETNKEYVKQHPELPKAGLTSHPTKKLGIVTCMDTRLVCMLEGALGFDRGEIIVIKTAGNSVTQPIDNIVQSLLVATYGMEIEDVLIIGHENCGMIDFSATTFMESMKAKGISEDAIRMIEPGLIDWMDRFHISEDNVIYTVNFLRHHPLFPKGMGFYGGMMDPDTGEFRYLEI</sequence>
<comment type="catalytic activity">
    <reaction evidence="5">
        <text>hydrogencarbonate + H(+) = CO2 + H2O</text>
        <dbReference type="Rhea" id="RHEA:10748"/>
        <dbReference type="ChEBI" id="CHEBI:15377"/>
        <dbReference type="ChEBI" id="CHEBI:15378"/>
        <dbReference type="ChEBI" id="CHEBI:16526"/>
        <dbReference type="ChEBI" id="CHEBI:17544"/>
        <dbReference type="EC" id="4.2.1.1"/>
    </reaction>
</comment>
<evidence type="ECO:0000313" key="8">
    <source>
        <dbReference type="Proteomes" id="UP001164244"/>
    </source>
</evidence>
<dbReference type="Gene3D" id="3.40.1050.10">
    <property type="entry name" value="Carbonic anhydrase"/>
    <property type="match status" value="1"/>
</dbReference>
<dbReference type="InterPro" id="IPR001765">
    <property type="entry name" value="Carbonic_anhydrase"/>
</dbReference>
<evidence type="ECO:0000256" key="4">
    <source>
        <dbReference type="ARBA" id="ARBA00022833"/>
    </source>
</evidence>
<organism evidence="7 8">
    <name type="scientific">Veillonella rogosae</name>
    <dbReference type="NCBI Taxonomy" id="423477"/>
    <lineage>
        <taxon>Bacteria</taxon>
        <taxon>Bacillati</taxon>
        <taxon>Bacillota</taxon>
        <taxon>Negativicutes</taxon>
        <taxon>Veillonellales</taxon>
        <taxon>Veillonellaceae</taxon>
        <taxon>Veillonella</taxon>
    </lineage>
</organism>
<evidence type="ECO:0000256" key="6">
    <source>
        <dbReference type="PIRSR" id="PIRSR601765-1"/>
    </source>
</evidence>
<feature type="binding site" evidence="6">
    <location>
        <position position="97"/>
    </location>
    <ligand>
        <name>Zn(2+)</name>
        <dbReference type="ChEBI" id="CHEBI:29105"/>
    </ligand>
</feature>
<proteinExistence type="inferred from homology"/>
<dbReference type="PANTHER" id="PTHR43175">
    <property type="entry name" value="CARBONIC ANHYDRASE"/>
    <property type="match status" value="1"/>
</dbReference>
<evidence type="ECO:0000256" key="1">
    <source>
        <dbReference type="ARBA" id="ARBA00006217"/>
    </source>
</evidence>
<dbReference type="GO" id="GO:0008270">
    <property type="term" value="F:zinc ion binding"/>
    <property type="evidence" value="ECO:0007669"/>
    <property type="project" value="InterPro"/>
</dbReference>
<feature type="binding site" evidence="6">
    <location>
        <position position="100"/>
    </location>
    <ligand>
        <name>Zn(2+)</name>
        <dbReference type="ChEBI" id="CHEBI:29105"/>
    </ligand>
</feature>
<dbReference type="GO" id="GO:0004089">
    <property type="term" value="F:carbonate dehydratase activity"/>
    <property type="evidence" value="ECO:0007669"/>
    <property type="project" value="UniProtKB-EC"/>
</dbReference>
<dbReference type="Proteomes" id="UP001164244">
    <property type="component" value="Chromosome"/>
</dbReference>
<keyword evidence="3 6" id="KW-0479">Metal-binding</keyword>
<dbReference type="SMART" id="SM00947">
    <property type="entry name" value="Pro_CA"/>
    <property type="match status" value="1"/>
</dbReference>